<evidence type="ECO:0008006" key="2">
    <source>
        <dbReference type="Google" id="ProtNLM"/>
    </source>
</evidence>
<reference evidence="1" key="1">
    <citation type="submission" date="2014-12" db="EMBL/GenBank/DDBJ databases">
        <title>Insight into the proteome of Arion vulgaris.</title>
        <authorList>
            <person name="Aradska J."/>
            <person name="Bulat T."/>
            <person name="Smidak R."/>
            <person name="Sarate P."/>
            <person name="Gangsoo J."/>
            <person name="Sialana F."/>
            <person name="Bilban M."/>
            <person name="Lubec G."/>
        </authorList>
    </citation>
    <scope>NUCLEOTIDE SEQUENCE</scope>
    <source>
        <tissue evidence="1">Skin</tissue>
    </source>
</reference>
<dbReference type="AlphaFoldDB" id="A0A0B6YHD2"/>
<sequence>TCNTYVKQECQKSCGMCKRGSDPPDCEFPSSYQGSWFLKDPVGNTEINIDASNATMPGVGRFRCVSYPNNPTGIS</sequence>
<dbReference type="EMBL" id="HACG01008694">
    <property type="protein sequence ID" value="CEK55559.1"/>
    <property type="molecule type" value="Transcribed_RNA"/>
</dbReference>
<organism evidence="1">
    <name type="scientific">Arion vulgaris</name>
    <dbReference type="NCBI Taxonomy" id="1028688"/>
    <lineage>
        <taxon>Eukaryota</taxon>
        <taxon>Metazoa</taxon>
        <taxon>Spiralia</taxon>
        <taxon>Lophotrochozoa</taxon>
        <taxon>Mollusca</taxon>
        <taxon>Gastropoda</taxon>
        <taxon>Heterobranchia</taxon>
        <taxon>Euthyneura</taxon>
        <taxon>Panpulmonata</taxon>
        <taxon>Eupulmonata</taxon>
        <taxon>Stylommatophora</taxon>
        <taxon>Helicina</taxon>
        <taxon>Arionoidea</taxon>
        <taxon>Arionidae</taxon>
        <taxon>Arion</taxon>
    </lineage>
</organism>
<gene>
    <name evidence="1" type="primary">ORF25497</name>
</gene>
<accession>A0A0B6YHD2</accession>
<protein>
    <recommendedName>
        <fullName evidence="2">ShKT domain-containing protein</fullName>
    </recommendedName>
</protein>
<feature type="non-terminal residue" evidence="1">
    <location>
        <position position="1"/>
    </location>
</feature>
<name>A0A0B6YHD2_9EUPU</name>
<proteinExistence type="predicted"/>
<feature type="non-terminal residue" evidence="1">
    <location>
        <position position="75"/>
    </location>
</feature>
<evidence type="ECO:0000313" key="1">
    <source>
        <dbReference type="EMBL" id="CEK55559.1"/>
    </source>
</evidence>